<evidence type="ECO:0000313" key="3">
    <source>
        <dbReference type="Proteomes" id="UP000435910"/>
    </source>
</evidence>
<name>A0A8B5YA70_BACLI</name>
<reference evidence="2 3" key="1">
    <citation type="submission" date="2019-06" db="EMBL/GenBank/DDBJ databases">
        <title>Genome sequence analysis of &gt;100 Bacillus licheniformis strains suggests intrinsic resistance to this species.</title>
        <authorList>
            <person name="Wels M."/>
            <person name="Siezen R.J."/>
            <person name="Johansen E."/>
            <person name="Stuer-Lauridsen B."/>
            <person name="Bjerre K."/>
            <person name="Nielsen B.K.K."/>
        </authorList>
    </citation>
    <scope>NUCLEOTIDE SEQUENCE [LARGE SCALE GENOMIC DNA]</scope>
    <source>
        <strain evidence="2 3">BAC-16736</strain>
    </source>
</reference>
<accession>A0A8B5YA70</accession>
<keyword evidence="1" id="KW-0472">Membrane</keyword>
<comment type="caution">
    <text evidence="2">The sequence shown here is derived from an EMBL/GenBank/DDBJ whole genome shotgun (WGS) entry which is preliminary data.</text>
</comment>
<protein>
    <submittedName>
        <fullName evidence="2">Uncharacterized protein</fullName>
    </submittedName>
</protein>
<organism evidence="2 3">
    <name type="scientific">Bacillus licheniformis</name>
    <dbReference type="NCBI Taxonomy" id="1402"/>
    <lineage>
        <taxon>Bacteria</taxon>
        <taxon>Bacillati</taxon>
        <taxon>Bacillota</taxon>
        <taxon>Bacilli</taxon>
        <taxon>Bacillales</taxon>
        <taxon>Bacillaceae</taxon>
        <taxon>Bacillus</taxon>
    </lineage>
</organism>
<evidence type="ECO:0000313" key="2">
    <source>
        <dbReference type="EMBL" id="TWL25455.1"/>
    </source>
</evidence>
<keyword evidence="1" id="KW-0812">Transmembrane</keyword>
<feature type="transmembrane region" description="Helical" evidence="1">
    <location>
        <begin position="21"/>
        <end position="46"/>
    </location>
</feature>
<proteinExistence type="predicted"/>
<dbReference type="Proteomes" id="UP000435910">
    <property type="component" value="Unassembled WGS sequence"/>
</dbReference>
<dbReference type="EMBL" id="NILC01000026">
    <property type="protein sequence ID" value="TWL25455.1"/>
    <property type="molecule type" value="Genomic_DNA"/>
</dbReference>
<sequence length="47" mass="5778">MKLPYFKFSLNYSANDGKYKKIFIMLFWSRFLLHFLSKLSFIVFFLS</sequence>
<dbReference type="AlphaFoldDB" id="A0A8B5YA70"/>
<evidence type="ECO:0000256" key="1">
    <source>
        <dbReference type="SAM" id="Phobius"/>
    </source>
</evidence>
<gene>
    <name evidence="2" type="ORF">CHCC16736_4338</name>
</gene>
<keyword evidence="1" id="KW-1133">Transmembrane helix</keyword>